<keyword evidence="1 5" id="KW-0963">Cytoplasm</keyword>
<feature type="domain" description="YqgF/RNase H-like" evidence="6">
    <location>
        <begin position="14"/>
        <end position="120"/>
    </location>
</feature>
<dbReference type="InterPro" id="IPR037027">
    <property type="entry name" value="YqgF/RNaseH-like_dom_sf"/>
</dbReference>
<evidence type="ECO:0000259" key="6">
    <source>
        <dbReference type="SMART" id="SM00732"/>
    </source>
</evidence>
<proteinExistence type="inferred from homology"/>
<keyword evidence="3 5" id="KW-0540">Nuclease</keyword>
<keyword evidence="4 5" id="KW-0378">Hydrolase</keyword>
<evidence type="ECO:0000256" key="3">
    <source>
        <dbReference type="ARBA" id="ARBA00022722"/>
    </source>
</evidence>
<evidence type="ECO:0000256" key="5">
    <source>
        <dbReference type="HAMAP-Rule" id="MF_00651"/>
    </source>
</evidence>
<dbReference type="AlphaFoldDB" id="A0A6B1D553"/>
<sequence length="154" mass="17166">MTLHFHPKSSEPPGKIIALDVGDARIGVAACDPLRLTVRPLRTLRRRNRRTDFDALAQVIVEEEAVLIVCGLPYNMDGSEGPQARKIRNWAARFTRALRNIRGREVPLVFWDERLSSFAADEWIAEGGSPAAGQDAVAAAVILRSYLDEQRSCR</sequence>
<comment type="function">
    <text evidence="5">Could be a nuclease involved in processing of the 5'-end of pre-16S rRNA.</text>
</comment>
<dbReference type="HAMAP" id="MF_00651">
    <property type="entry name" value="Nuclease_YqgF"/>
    <property type="match status" value="1"/>
</dbReference>
<dbReference type="EC" id="3.1.-.-" evidence="5"/>
<accession>A0A6B1D553</accession>
<comment type="subcellular location">
    <subcellularLocation>
        <location evidence="5">Cytoplasm</location>
    </subcellularLocation>
</comment>
<gene>
    <name evidence="7" type="primary">ruvX</name>
    <name evidence="7" type="ORF">F4X14_07030</name>
</gene>
<comment type="similarity">
    <text evidence="5">Belongs to the YqgF HJR family.</text>
</comment>
<dbReference type="InterPro" id="IPR005227">
    <property type="entry name" value="YqgF"/>
</dbReference>
<dbReference type="NCBIfam" id="TIGR00250">
    <property type="entry name" value="RNAse_H_YqgF"/>
    <property type="match status" value="1"/>
</dbReference>
<protein>
    <recommendedName>
        <fullName evidence="5">Putative pre-16S rRNA nuclease</fullName>
        <ecNumber evidence="5">3.1.-.-</ecNumber>
    </recommendedName>
</protein>
<evidence type="ECO:0000256" key="4">
    <source>
        <dbReference type="ARBA" id="ARBA00022801"/>
    </source>
</evidence>
<dbReference type="GO" id="GO:0005829">
    <property type="term" value="C:cytosol"/>
    <property type="evidence" value="ECO:0007669"/>
    <property type="project" value="TreeGrafter"/>
</dbReference>
<dbReference type="InterPro" id="IPR006641">
    <property type="entry name" value="YqgF/RNaseH-like_dom"/>
</dbReference>
<evidence type="ECO:0000313" key="7">
    <source>
        <dbReference type="EMBL" id="MYC94708.1"/>
    </source>
</evidence>
<organism evidence="7">
    <name type="scientific">Caldilineaceae bacterium SB0661_bin_32</name>
    <dbReference type="NCBI Taxonomy" id="2605255"/>
    <lineage>
        <taxon>Bacteria</taxon>
        <taxon>Bacillati</taxon>
        <taxon>Chloroflexota</taxon>
        <taxon>Caldilineae</taxon>
        <taxon>Caldilineales</taxon>
        <taxon>Caldilineaceae</taxon>
    </lineage>
</organism>
<evidence type="ECO:0000256" key="1">
    <source>
        <dbReference type="ARBA" id="ARBA00022490"/>
    </source>
</evidence>
<dbReference type="GO" id="GO:0004518">
    <property type="term" value="F:nuclease activity"/>
    <property type="evidence" value="ECO:0007669"/>
    <property type="project" value="UniProtKB-KW"/>
</dbReference>
<dbReference type="SMART" id="SM00732">
    <property type="entry name" value="YqgFc"/>
    <property type="match status" value="1"/>
</dbReference>
<reference evidence="7" key="1">
    <citation type="submission" date="2019-09" db="EMBL/GenBank/DDBJ databases">
        <title>Characterisation of the sponge microbiome using genome-centric metagenomics.</title>
        <authorList>
            <person name="Engelberts J.P."/>
            <person name="Robbins S.J."/>
            <person name="De Goeij J.M."/>
            <person name="Aranda M."/>
            <person name="Bell S.C."/>
            <person name="Webster N.S."/>
        </authorList>
    </citation>
    <scope>NUCLEOTIDE SEQUENCE</scope>
    <source>
        <strain evidence="7">SB0661_bin_32</strain>
    </source>
</reference>
<dbReference type="Pfam" id="PF03652">
    <property type="entry name" value="RuvX"/>
    <property type="match status" value="1"/>
</dbReference>
<dbReference type="InterPro" id="IPR012337">
    <property type="entry name" value="RNaseH-like_sf"/>
</dbReference>
<dbReference type="EMBL" id="VXMH01000031">
    <property type="protein sequence ID" value="MYC94708.1"/>
    <property type="molecule type" value="Genomic_DNA"/>
</dbReference>
<keyword evidence="2 5" id="KW-0690">Ribosome biogenesis</keyword>
<evidence type="ECO:0000256" key="2">
    <source>
        <dbReference type="ARBA" id="ARBA00022517"/>
    </source>
</evidence>
<dbReference type="PANTHER" id="PTHR33317">
    <property type="entry name" value="POLYNUCLEOTIDYL TRANSFERASE, RIBONUCLEASE H-LIKE SUPERFAMILY PROTEIN"/>
    <property type="match status" value="1"/>
</dbReference>
<dbReference type="CDD" id="cd16964">
    <property type="entry name" value="YqgF"/>
    <property type="match status" value="1"/>
</dbReference>
<dbReference type="Gene3D" id="3.30.420.140">
    <property type="entry name" value="YqgF/RNase H-like domain"/>
    <property type="match status" value="1"/>
</dbReference>
<name>A0A6B1D553_9CHLR</name>
<dbReference type="PANTHER" id="PTHR33317:SF4">
    <property type="entry name" value="POLYNUCLEOTIDYL TRANSFERASE, RIBONUCLEASE H-LIKE SUPERFAMILY PROTEIN"/>
    <property type="match status" value="1"/>
</dbReference>
<dbReference type="GO" id="GO:0000967">
    <property type="term" value="P:rRNA 5'-end processing"/>
    <property type="evidence" value="ECO:0007669"/>
    <property type="project" value="UniProtKB-UniRule"/>
</dbReference>
<dbReference type="SUPFAM" id="SSF53098">
    <property type="entry name" value="Ribonuclease H-like"/>
    <property type="match status" value="1"/>
</dbReference>
<dbReference type="GO" id="GO:0016788">
    <property type="term" value="F:hydrolase activity, acting on ester bonds"/>
    <property type="evidence" value="ECO:0007669"/>
    <property type="project" value="UniProtKB-UniRule"/>
</dbReference>
<comment type="caution">
    <text evidence="7">The sequence shown here is derived from an EMBL/GenBank/DDBJ whole genome shotgun (WGS) entry which is preliminary data.</text>
</comment>